<keyword evidence="4" id="KW-0934">Plastid</keyword>
<evidence type="ECO:0000256" key="4">
    <source>
        <dbReference type="ARBA" id="ARBA00022640"/>
    </source>
</evidence>
<dbReference type="STRING" id="200361.A0A453KW39"/>
<accession>A0A453KW39</accession>
<reference evidence="12" key="3">
    <citation type="journal article" date="2017" name="Nature">
        <title>Genome sequence of the progenitor of the wheat D genome Aegilops tauschii.</title>
        <authorList>
            <person name="Luo M.C."/>
            <person name="Gu Y.Q."/>
            <person name="Puiu D."/>
            <person name="Wang H."/>
            <person name="Twardziok S.O."/>
            <person name="Deal K.R."/>
            <person name="Huo N."/>
            <person name="Zhu T."/>
            <person name="Wang L."/>
            <person name="Wang Y."/>
            <person name="McGuire P.E."/>
            <person name="Liu S."/>
            <person name="Long H."/>
            <person name="Ramasamy R.K."/>
            <person name="Rodriguez J.C."/>
            <person name="Van S.L."/>
            <person name="Yuan L."/>
            <person name="Wang Z."/>
            <person name="Xia Z."/>
            <person name="Xiao L."/>
            <person name="Anderson O.D."/>
            <person name="Ouyang S."/>
            <person name="Liang Y."/>
            <person name="Zimin A.V."/>
            <person name="Pertea G."/>
            <person name="Qi P."/>
            <person name="Bennetzen J.L."/>
            <person name="Dai X."/>
            <person name="Dawson M.W."/>
            <person name="Muller H.G."/>
            <person name="Kugler K."/>
            <person name="Rivarola-Duarte L."/>
            <person name="Spannagl M."/>
            <person name="Mayer K.F.X."/>
            <person name="Lu F.H."/>
            <person name="Bevan M.W."/>
            <person name="Leroy P."/>
            <person name="Li P."/>
            <person name="You F.M."/>
            <person name="Sun Q."/>
            <person name="Liu Z."/>
            <person name="Lyons E."/>
            <person name="Wicker T."/>
            <person name="Salzberg S.L."/>
            <person name="Devos K.M."/>
            <person name="Dvorak J."/>
        </authorList>
    </citation>
    <scope>NUCLEOTIDE SEQUENCE [LARGE SCALE GENOMIC DNA]</scope>
    <source>
        <strain evidence="12">cv. AL8/78</strain>
    </source>
</reference>
<reference evidence="13" key="2">
    <citation type="journal article" date="2017" name="Nat. Plants">
        <title>The Aegilops tauschii genome reveals multiple impacts of transposons.</title>
        <authorList>
            <person name="Zhao G."/>
            <person name="Zou C."/>
            <person name="Li K."/>
            <person name="Wang K."/>
            <person name="Li T."/>
            <person name="Gao L."/>
            <person name="Zhang X."/>
            <person name="Wang H."/>
            <person name="Yang Z."/>
            <person name="Liu X."/>
            <person name="Jiang W."/>
            <person name="Mao L."/>
            <person name="Kong X."/>
            <person name="Jiao Y."/>
            <person name="Jia J."/>
        </authorList>
    </citation>
    <scope>NUCLEOTIDE SEQUENCE [LARGE SCALE GENOMIC DNA]</scope>
    <source>
        <strain evidence="13">cv. AL8/78</strain>
    </source>
</reference>
<reference evidence="12" key="5">
    <citation type="journal article" date="2021" name="G3 (Bethesda)">
        <title>Aegilops tauschii genome assembly Aet v5.0 features greater sequence contiguity and improved annotation.</title>
        <authorList>
            <person name="Wang L."/>
            <person name="Zhu T."/>
            <person name="Rodriguez J.C."/>
            <person name="Deal K.R."/>
            <person name="Dubcovsky J."/>
            <person name="McGuire P.E."/>
            <person name="Lux T."/>
            <person name="Spannagl M."/>
            <person name="Mayer K.F.X."/>
            <person name="Baldrich P."/>
            <person name="Meyers B.C."/>
            <person name="Huo N."/>
            <person name="Gu Y.Q."/>
            <person name="Zhou H."/>
            <person name="Devos K.M."/>
            <person name="Bennetzen J.L."/>
            <person name="Unver T."/>
            <person name="Budak H."/>
            <person name="Gulick P.J."/>
            <person name="Galiba G."/>
            <person name="Kalapos B."/>
            <person name="Nelson D.R."/>
            <person name="Li P."/>
            <person name="You F.M."/>
            <person name="Luo M.C."/>
            <person name="Dvorak J."/>
        </authorList>
    </citation>
    <scope>NUCLEOTIDE SEQUENCE [LARGE SCALE GENOMIC DNA]</scope>
    <source>
        <strain evidence="12">cv. AL8/78</strain>
    </source>
</reference>
<dbReference type="InterPro" id="IPR022796">
    <property type="entry name" value="Chloroa_b-bind"/>
</dbReference>
<reference evidence="12" key="4">
    <citation type="submission" date="2019-03" db="UniProtKB">
        <authorList>
            <consortium name="EnsemblPlants"/>
        </authorList>
    </citation>
    <scope>IDENTIFICATION</scope>
</reference>
<dbReference type="SUPFAM" id="SSF103511">
    <property type="entry name" value="Chlorophyll a-b binding protein"/>
    <property type="match status" value="1"/>
</dbReference>
<evidence type="ECO:0000313" key="12">
    <source>
        <dbReference type="EnsemblPlants" id="AET5Gv20531400.7"/>
    </source>
</evidence>
<dbReference type="GO" id="GO:0009507">
    <property type="term" value="C:chloroplast"/>
    <property type="evidence" value="ECO:0007669"/>
    <property type="project" value="UniProtKB-SubCell"/>
</dbReference>
<keyword evidence="7 11" id="KW-1133">Transmembrane helix</keyword>
<keyword evidence="5 11" id="KW-0812">Transmembrane</keyword>
<evidence type="ECO:0000256" key="3">
    <source>
        <dbReference type="ARBA" id="ARBA00022528"/>
    </source>
</evidence>
<proteinExistence type="inferred from homology"/>
<evidence type="ECO:0000256" key="2">
    <source>
        <dbReference type="ARBA" id="ARBA00004229"/>
    </source>
</evidence>
<protein>
    <submittedName>
        <fullName evidence="12">Uncharacterized protein</fullName>
    </submittedName>
</protein>
<keyword evidence="13" id="KW-1185">Reference proteome</keyword>
<dbReference type="Gramene" id="AET5Gv20531400.7">
    <property type="protein sequence ID" value="AET5Gv20531400.7"/>
    <property type="gene ID" value="AET5Gv20531400"/>
</dbReference>
<evidence type="ECO:0000256" key="6">
    <source>
        <dbReference type="ARBA" id="ARBA00022946"/>
    </source>
</evidence>
<dbReference type="GO" id="GO:0016020">
    <property type="term" value="C:membrane"/>
    <property type="evidence" value="ECO:0007669"/>
    <property type="project" value="UniProtKB-SubCell"/>
</dbReference>
<evidence type="ECO:0000256" key="10">
    <source>
        <dbReference type="SAM" id="MobiDB-lite"/>
    </source>
</evidence>
<dbReference type="Pfam" id="PF00504">
    <property type="entry name" value="Chloroa_b-bind"/>
    <property type="match status" value="1"/>
</dbReference>
<feature type="transmembrane region" description="Helical" evidence="11">
    <location>
        <begin position="209"/>
        <end position="230"/>
    </location>
</feature>
<organism evidence="12 13">
    <name type="scientific">Aegilops tauschii subsp. strangulata</name>
    <name type="common">Goatgrass</name>
    <dbReference type="NCBI Taxonomy" id="200361"/>
    <lineage>
        <taxon>Eukaryota</taxon>
        <taxon>Viridiplantae</taxon>
        <taxon>Streptophyta</taxon>
        <taxon>Embryophyta</taxon>
        <taxon>Tracheophyta</taxon>
        <taxon>Spermatophyta</taxon>
        <taxon>Magnoliopsida</taxon>
        <taxon>Liliopsida</taxon>
        <taxon>Poales</taxon>
        <taxon>Poaceae</taxon>
        <taxon>BOP clade</taxon>
        <taxon>Pooideae</taxon>
        <taxon>Triticodae</taxon>
        <taxon>Triticeae</taxon>
        <taxon>Triticinae</taxon>
        <taxon>Aegilops</taxon>
    </lineage>
</organism>
<dbReference type="EnsemblPlants" id="AET5Gv20531400.7">
    <property type="protein sequence ID" value="AET5Gv20531400.7"/>
    <property type="gene ID" value="AET5Gv20531400"/>
</dbReference>
<keyword evidence="3" id="KW-0150">Chloroplast</keyword>
<evidence type="ECO:0000256" key="11">
    <source>
        <dbReference type="SAM" id="Phobius"/>
    </source>
</evidence>
<sequence>RRHTQTTSSNHLANSSLLSFVHLPRLIHGTHGDHELLRRCRRPAACLGRPLRCPVSASTRPTRPRRQGTNRRPECTTAKQTQGTYPHKQHGAVSIKPLHSVIRFSARFLIFVPAQASTSIWDALAFAGPAPERINGRLAMVGFVTALAVEAGRGDGLLSQLGSGTGQAWFAYSVAVLSVASLVPLLQGESAEGRAGTIMNANAELWNGRFAMLGLVALAATEIITGAPFINV</sequence>
<evidence type="ECO:0000256" key="8">
    <source>
        <dbReference type="ARBA" id="ARBA00023136"/>
    </source>
</evidence>
<keyword evidence="8 11" id="KW-0472">Membrane</keyword>
<evidence type="ECO:0000313" key="13">
    <source>
        <dbReference type="Proteomes" id="UP000015105"/>
    </source>
</evidence>
<evidence type="ECO:0000256" key="9">
    <source>
        <dbReference type="ARBA" id="ARBA00037956"/>
    </source>
</evidence>
<dbReference type="Gene3D" id="1.10.3460.10">
    <property type="entry name" value="Chlorophyll a/b binding protein domain"/>
    <property type="match status" value="1"/>
</dbReference>
<evidence type="ECO:0000256" key="7">
    <source>
        <dbReference type="ARBA" id="ARBA00022989"/>
    </source>
</evidence>
<comment type="similarity">
    <text evidence="9">Belongs to the ELIP/psbS family.</text>
</comment>
<comment type="subcellular location">
    <subcellularLocation>
        <location evidence="1">Membrane</location>
        <topology evidence="1">Multi-pass membrane protein</topology>
    </subcellularLocation>
    <subcellularLocation>
        <location evidence="2">Plastid</location>
        <location evidence="2">Chloroplast</location>
    </subcellularLocation>
</comment>
<evidence type="ECO:0000256" key="1">
    <source>
        <dbReference type="ARBA" id="ARBA00004141"/>
    </source>
</evidence>
<feature type="region of interest" description="Disordered" evidence="10">
    <location>
        <begin position="52"/>
        <end position="87"/>
    </location>
</feature>
<name>A0A453KW39_AEGTS</name>
<dbReference type="Proteomes" id="UP000015105">
    <property type="component" value="Chromosome 5D"/>
</dbReference>
<reference evidence="13" key="1">
    <citation type="journal article" date="2014" name="Science">
        <title>Ancient hybridizations among the ancestral genomes of bread wheat.</title>
        <authorList>
            <consortium name="International Wheat Genome Sequencing Consortium,"/>
            <person name="Marcussen T."/>
            <person name="Sandve S.R."/>
            <person name="Heier L."/>
            <person name="Spannagl M."/>
            <person name="Pfeifer M."/>
            <person name="Jakobsen K.S."/>
            <person name="Wulff B.B."/>
            <person name="Steuernagel B."/>
            <person name="Mayer K.F."/>
            <person name="Olsen O.A."/>
        </authorList>
    </citation>
    <scope>NUCLEOTIDE SEQUENCE [LARGE SCALE GENOMIC DNA]</scope>
    <source>
        <strain evidence="13">cv. AL8/78</strain>
    </source>
</reference>
<dbReference type="AlphaFoldDB" id="A0A453KW39"/>
<keyword evidence="6" id="KW-0809">Transit peptide</keyword>
<dbReference type="PANTHER" id="PTHR14154">
    <property type="entry name" value="UPF0041 BRAIN PROTEIN 44-RELATED"/>
    <property type="match status" value="1"/>
</dbReference>
<evidence type="ECO:0000256" key="5">
    <source>
        <dbReference type="ARBA" id="ARBA00022692"/>
    </source>
</evidence>